<sequence length="829" mass="87533">MKYRQEALSHAPARIDARRGLRWTRLWPGVVVLAVTVWITVMAGVPAAAVGVYLLAFVWSVMVPGMLVHRALRGRPSSLVADLALGGATGLVLQLIAWATFTAFHVAAWLVLWPLAVVIPFVALPGLRHHWRLTTYPSTVPPVAAWLGVLAYLLPLSGIAGEIFATEALPQGASTWYPDDLWHLALSAELMRSVPPDIPQIAGRTFFYHWFSNAHIAAMTWTTGLDLPMVLARLWMPAIVALSVGMMFAIGEQLTRRAWPGAVAALLMAGSAAVLPSWFGLYGFSAFGFHSPSQVFSIPIIGLALHVLIQSLRDQRFGRGAWAVLALALVGSSGAKSSVLPVLVCGIVLTLAVAVLVQRRMVRRLVGILALSMTVLVSTSILTAAAGAGVTLQLFSTVRASRPWALMMDTTSPFSKAPVLPGLDRAGAVVLLALILISWAVGYAWVLPGLRALGRRDLSGWLLLGVGLGGWAAMMVLSQDGLSQVYFMSGAVVALYALAGWGLALAWDRARARAGSRPALLAAAIGAGLAVPLVLLARRLSGPVPAPAGLNSSLARALLVPAVVVVIAVAAALLGRRRRYAAAAALVFLAVSTGVITASLLPRAVPGSGERLPAGSSAFLIGAGLLVVLCAVVVAVRPRLARGVSRRVLSVGASLVLGLTSLALVLDTSSNLDARLAAVPAVTSATVSAEEASAARWLEGNSEPDDVVATNVHCRQKKTVPLCDSRAYWVTAFTQRRALVESWAYTAAAHEAHGVGGRPYSRQPFDDPRLFALNEAAFSEPSAATLAALRDRGVRWLFADTAAGPVSPRLDSLADLVHESGTVRIFRLR</sequence>
<feature type="transmembrane region" description="Helical" evidence="1">
    <location>
        <begin position="557"/>
        <end position="574"/>
    </location>
</feature>
<proteinExistence type="predicted"/>
<feature type="transmembrane region" description="Helical" evidence="1">
    <location>
        <begin position="107"/>
        <end position="127"/>
    </location>
</feature>
<feature type="transmembrane region" description="Helical" evidence="1">
    <location>
        <begin position="426"/>
        <end position="446"/>
    </location>
</feature>
<dbReference type="RefSeq" id="WP_034808322.1">
    <property type="nucleotide sequence ID" value="NZ_AWSA01000042.1"/>
</dbReference>
<feature type="transmembrane region" description="Helical" evidence="1">
    <location>
        <begin position="458"/>
        <end position="479"/>
    </location>
</feature>
<reference evidence="2 3" key="1">
    <citation type="submission" date="2013-08" db="EMBL/GenBank/DDBJ databases">
        <title>Intrasporangium oryzae NRRL B-24470.</title>
        <authorList>
            <person name="Liu H."/>
            <person name="Wang G."/>
        </authorList>
    </citation>
    <scope>NUCLEOTIDE SEQUENCE [LARGE SCALE GENOMIC DNA]</scope>
    <source>
        <strain evidence="2 3">NRRL B-24470</strain>
    </source>
</reference>
<feature type="transmembrane region" description="Helical" evidence="1">
    <location>
        <begin position="581"/>
        <end position="602"/>
    </location>
</feature>
<keyword evidence="1" id="KW-1133">Transmembrane helix</keyword>
<evidence type="ECO:0000313" key="2">
    <source>
        <dbReference type="EMBL" id="EWT00477.1"/>
    </source>
</evidence>
<feature type="transmembrane region" description="Helical" evidence="1">
    <location>
        <begin position="519"/>
        <end position="537"/>
    </location>
</feature>
<feature type="transmembrane region" description="Helical" evidence="1">
    <location>
        <begin position="139"/>
        <end position="160"/>
    </location>
</feature>
<feature type="transmembrane region" description="Helical" evidence="1">
    <location>
        <begin position="485"/>
        <end position="507"/>
    </location>
</feature>
<dbReference type="PATRIC" id="fig|1386089.3.peg.3304"/>
<feature type="transmembrane region" description="Helical" evidence="1">
    <location>
        <begin position="369"/>
        <end position="395"/>
    </location>
</feature>
<feature type="transmembrane region" description="Helical" evidence="1">
    <location>
        <begin position="21"/>
        <end position="41"/>
    </location>
</feature>
<feature type="transmembrane region" description="Helical" evidence="1">
    <location>
        <begin position="316"/>
        <end position="333"/>
    </location>
</feature>
<evidence type="ECO:0000313" key="3">
    <source>
        <dbReference type="Proteomes" id="UP000019489"/>
    </source>
</evidence>
<keyword evidence="1" id="KW-0812">Transmembrane</keyword>
<dbReference type="AlphaFoldDB" id="W9G593"/>
<feature type="transmembrane region" description="Helical" evidence="1">
    <location>
        <begin position="79"/>
        <end position="101"/>
    </location>
</feature>
<dbReference type="EMBL" id="AWSA01000042">
    <property type="protein sequence ID" value="EWT00477.1"/>
    <property type="molecule type" value="Genomic_DNA"/>
</dbReference>
<feature type="transmembrane region" description="Helical" evidence="1">
    <location>
        <begin position="648"/>
        <end position="666"/>
    </location>
</feature>
<keyword evidence="1" id="KW-0472">Membrane</keyword>
<protein>
    <submittedName>
        <fullName evidence="2">Uncharacterized protein</fullName>
    </submittedName>
</protein>
<feature type="transmembrane region" description="Helical" evidence="1">
    <location>
        <begin position="258"/>
        <end position="279"/>
    </location>
</feature>
<feature type="transmembrane region" description="Helical" evidence="1">
    <location>
        <begin position="234"/>
        <end position="251"/>
    </location>
</feature>
<organism evidence="2 3">
    <name type="scientific">Intrasporangium oryzae NRRL B-24470</name>
    <dbReference type="NCBI Taxonomy" id="1386089"/>
    <lineage>
        <taxon>Bacteria</taxon>
        <taxon>Bacillati</taxon>
        <taxon>Actinomycetota</taxon>
        <taxon>Actinomycetes</taxon>
        <taxon>Micrococcales</taxon>
        <taxon>Intrasporangiaceae</taxon>
        <taxon>Intrasporangium</taxon>
    </lineage>
</organism>
<keyword evidence="3" id="KW-1185">Reference proteome</keyword>
<dbReference type="Proteomes" id="UP000019489">
    <property type="component" value="Unassembled WGS sequence"/>
</dbReference>
<feature type="transmembrane region" description="Helical" evidence="1">
    <location>
        <begin position="614"/>
        <end position="636"/>
    </location>
</feature>
<dbReference type="OrthoDB" id="3855595at2"/>
<feature type="transmembrane region" description="Helical" evidence="1">
    <location>
        <begin position="47"/>
        <end position="67"/>
    </location>
</feature>
<gene>
    <name evidence="2" type="ORF">N865_15560</name>
</gene>
<accession>W9G593</accession>
<feature type="transmembrane region" description="Helical" evidence="1">
    <location>
        <begin position="291"/>
        <end position="309"/>
    </location>
</feature>
<dbReference type="eggNOG" id="ENOG502ZKC6">
    <property type="taxonomic scope" value="Bacteria"/>
</dbReference>
<comment type="caution">
    <text evidence="2">The sequence shown here is derived from an EMBL/GenBank/DDBJ whole genome shotgun (WGS) entry which is preliminary data.</text>
</comment>
<name>W9G593_9MICO</name>
<evidence type="ECO:0000256" key="1">
    <source>
        <dbReference type="SAM" id="Phobius"/>
    </source>
</evidence>
<feature type="transmembrane region" description="Helical" evidence="1">
    <location>
        <begin position="339"/>
        <end position="357"/>
    </location>
</feature>
<dbReference type="STRING" id="1386089.N865_15560"/>